<feature type="non-terminal residue" evidence="1">
    <location>
        <position position="1"/>
    </location>
</feature>
<protein>
    <submittedName>
        <fullName evidence="1">Uncharacterized protein</fullName>
    </submittedName>
</protein>
<proteinExistence type="predicted"/>
<comment type="caution">
    <text evidence="1">The sequence shown here is derived from an EMBL/GenBank/DDBJ whole genome shotgun (WGS) entry which is preliminary data.</text>
</comment>
<name>A0ACB8R191_9AGAM</name>
<dbReference type="Proteomes" id="UP000814033">
    <property type="component" value="Unassembled WGS sequence"/>
</dbReference>
<dbReference type="EMBL" id="MU277007">
    <property type="protein sequence ID" value="KAI0037386.1"/>
    <property type="molecule type" value="Genomic_DNA"/>
</dbReference>
<reference evidence="1" key="1">
    <citation type="submission" date="2021-02" db="EMBL/GenBank/DDBJ databases">
        <authorList>
            <consortium name="DOE Joint Genome Institute"/>
            <person name="Ahrendt S."/>
            <person name="Looney B.P."/>
            <person name="Miyauchi S."/>
            <person name="Morin E."/>
            <person name="Drula E."/>
            <person name="Courty P.E."/>
            <person name="Chicoki N."/>
            <person name="Fauchery L."/>
            <person name="Kohler A."/>
            <person name="Kuo A."/>
            <person name="Labutti K."/>
            <person name="Pangilinan J."/>
            <person name="Lipzen A."/>
            <person name="Riley R."/>
            <person name="Andreopoulos W."/>
            <person name="He G."/>
            <person name="Johnson J."/>
            <person name="Barry K.W."/>
            <person name="Grigoriev I.V."/>
            <person name="Nagy L."/>
            <person name="Hibbett D."/>
            <person name="Henrissat B."/>
            <person name="Matheny P.B."/>
            <person name="Labbe J."/>
            <person name="Martin F."/>
        </authorList>
    </citation>
    <scope>NUCLEOTIDE SEQUENCE</scope>
    <source>
        <strain evidence="1">FP105234-sp</strain>
    </source>
</reference>
<accession>A0ACB8R191</accession>
<feature type="non-terminal residue" evidence="1">
    <location>
        <position position="110"/>
    </location>
</feature>
<gene>
    <name evidence="1" type="ORF">FA95DRAFT_1478177</name>
</gene>
<keyword evidence="2" id="KW-1185">Reference proteome</keyword>
<organism evidence="1 2">
    <name type="scientific">Auriscalpium vulgare</name>
    <dbReference type="NCBI Taxonomy" id="40419"/>
    <lineage>
        <taxon>Eukaryota</taxon>
        <taxon>Fungi</taxon>
        <taxon>Dikarya</taxon>
        <taxon>Basidiomycota</taxon>
        <taxon>Agaricomycotina</taxon>
        <taxon>Agaricomycetes</taxon>
        <taxon>Russulales</taxon>
        <taxon>Auriscalpiaceae</taxon>
        <taxon>Auriscalpium</taxon>
    </lineage>
</organism>
<sequence>LYLPSAIPDDMWEEGLSTGLINKYQRLRVAHAEESLHNLRRQLRMRMGLIRYKHVFVDGPGQNANTRARNQVSRLQDRIKRHASQYRASYDALVVVSPDGPWRQRLLELK</sequence>
<evidence type="ECO:0000313" key="2">
    <source>
        <dbReference type="Proteomes" id="UP000814033"/>
    </source>
</evidence>
<evidence type="ECO:0000313" key="1">
    <source>
        <dbReference type="EMBL" id="KAI0037386.1"/>
    </source>
</evidence>
<reference evidence="1" key="2">
    <citation type="journal article" date="2022" name="New Phytol.">
        <title>Evolutionary transition to the ectomycorrhizal habit in the genomes of a hyperdiverse lineage of mushroom-forming fungi.</title>
        <authorList>
            <person name="Looney B."/>
            <person name="Miyauchi S."/>
            <person name="Morin E."/>
            <person name="Drula E."/>
            <person name="Courty P.E."/>
            <person name="Kohler A."/>
            <person name="Kuo A."/>
            <person name="LaButti K."/>
            <person name="Pangilinan J."/>
            <person name="Lipzen A."/>
            <person name="Riley R."/>
            <person name="Andreopoulos W."/>
            <person name="He G."/>
            <person name="Johnson J."/>
            <person name="Nolan M."/>
            <person name="Tritt A."/>
            <person name="Barry K.W."/>
            <person name="Grigoriev I.V."/>
            <person name="Nagy L.G."/>
            <person name="Hibbett D."/>
            <person name="Henrissat B."/>
            <person name="Matheny P.B."/>
            <person name="Labbe J."/>
            <person name="Martin F.M."/>
        </authorList>
    </citation>
    <scope>NUCLEOTIDE SEQUENCE</scope>
    <source>
        <strain evidence="1">FP105234-sp</strain>
    </source>
</reference>